<dbReference type="EMBL" id="LR746496">
    <property type="protein sequence ID" value="CAA7600597.1"/>
    <property type="molecule type" value="Genomic_DNA"/>
</dbReference>
<evidence type="ECO:0000313" key="1">
    <source>
        <dbReference type="EMBL" id="CAA7600597.1"/>
    </source>
</evidence>
<protein>
    <submittedName>
        <fullName evidence="1">Uncharacterized protein</fullName>
    </submittedName>
</protein>
<evidence type="ECO:0000313" key="2">
    <source>
        <dbReference type="EMBL" id="CEJ09378.1"/>
    </source>
</evidence>
<dbReference type="Proteomes" id="UP000836597">
    <property type="component" value="Chromosome"/>
</dbReference>
<dbReference type="AlphaFoldDB" id="A0A8S0XVU2"/>
<sequence>MLGSFSLGTSHAVVREASLRNLRKIVLLGTVLGCSRCRKPLIEQELLRLAKGIRSHVEIDGSSGGWMKLMRHAGTIP</sequence>
<accession>A0A8S0XVU2</accession>
<reference evidence="2" key="1">
    <citation type="submission" date="2014-11" db="EMBL/GenBank/DDBJ databases">
        <authorList>
            <person name="Hornung B.V."/>
        </authorList>
    </citation>
    <scope>NUCLEOTIDE SEQUENCE</scope>
    <source>
        <strain evidence="2">INE</strain>
    </source>
</reference>
<dbReference type="Proteomes" id="UP001071230">
    <property type="component" value="Unassembled WGS sequence"/>
</dbReference>
<name>A0A8S0XVU2_9FIRM</name>
<dbReference type="KEGG" id="aacx:DEACI_1250"/>
<reference evidence="1" key="2">
    <citation type="submission" date="2020-01" db="EMBL/GenBank/DDBJ databases">
        <authorList>
            <person name="Hornung B."/>
        </authorList>
    </citation>
    <scope>NUCLEOTIDE SEQUENCE</scope>
    <source>
        <strain evidence="1">PacBioINE</strain>
    </source>
</reference>
<keyword evidence="3" id="KW-1185">Reference proteome</keyword>
<proteinExistence type="predicted"/>
<dbReference type="EMBL" id="CDGJ01000132">
    <property type="protein sequence ID" value="CEJ09378.1"/>
    <property type="molecule type" value="Genomic_DNA"/>
</dbReference>
<gene>
    <name evidence="1" type="ORF">DEACI_1250</name>
    <name evidence="2" type="ORF">DEACI_3862</name>
</gene>
<evidence type="ECO:0000313" key="3">
    <source>
        <dbReference type="Proteomes" id="UP001071230"/>
    </source>
</evidence>
<organism evidence="1">
    <name type="scientific">Acididesulfobacillus acetoxydans</name>
    <dbReference type="NCBI Taxonomy" id="1561005"/>
    <lineage>
        <taxon>Bacteria</taxon>
        <taxon>Bacillati</taxon>
        <taxon>Bacillota</taxon>
        <taxon>Clostridia</taxon>
        <taxon>Eubacteriales</taxon>
        <taxon>Peptococcaceae</taxon>
        <taxon>Acididesulfobacillus</taxon>
    </lineage>
</organism>